<dbReference type="Gene3D" id="3.80.10.10">
    <property type="entry name" value="Ribonuclease Inhibitor"/>
    <property type="match status" value="1"/>
</dbReference>
<dbReference type="EMBL" id="JBANRG010000055">
    <property type="protein sequence ID" value="KAK7443230.1"/>
    <property type="molecule type" value="Genomic_DNA"/>
</dbReference>
<evidence type="ECO:0000313" key="3">
    <source>
        <dbReference type="Proteomes" id="UP001498398"/>
    </source>
</evidence>
<dbReference type="InterPro" id="IPR032675">
    <property type="entry name" value="LRR_dom_sf"/>
</dbReference>
<dbReference type="SUPFAM" id="SSF52047">
    <property type="entry name" value="RNI-like"/>
    <property type="match status" value="1"/>
</dbReference>
<evidence type="ECO:0000256" key="1">
    <source>
        <dbReference type="SAM" id="MobiDB-lite"/>
    </source>
</evidence>
<protein>
    <submittedName>
        <fullName evidence="2">Uncharacterized protein</fullName>
    </submittedName>
</protein>
<comment type="caution">
    <text evidence="2">The sequence shown here is derived from an EMBL/GenBank/DDBJ whole genome shotgun (WGS) entry which is preliminary data.</text>
</comment>
<feature type="compositionally biased region" description="Low complexity" evidence="1">
    <location>
        <begin position="549"/>
        <end position="575"/>
    </location>
</feature>
<dbReference type="Proteomes" id="UP001498398">
    <property type="component" value="Unassembled WGS sequence"/>
</dbReference>
<keyword evidence="3" id="KW-1185">Reference proteome</keyword>
<sequence>MTQDATATVTLFVADDNHMTSREVLFAATCSPSMSLVLWSSKSRARQSEDATISVSVSAPPYIPGPYEDCASLKTSSQTKFYYVPPPIYFCIRRLAPYPDQVHQLHPFLLRYTPRDDAEFDILKALLPSYDSESLSNTDPRLWATIVQIYSSTLPSWLDTYRIPLSDVHVPFLQTVTPTSTCSIVTVLDLPGCPELSDDTILVLKALTGMVALDASKTSLTSWGISQLALCCGPGLKGPWGLRILRLRDTKGINSSLFKNLHRFRGLSVLDLRGTSVVPAKIPQPYSTSSWSPAHIHSGLEKSVLKNLYHPIPLHESLSTLLKESNTLSLPHQTNQAGPNSNATIFSSTSVYQLYVDRLNHIPHGTNYIHSHPRSLASPSGSNVKLENTAVTFSPVEGRVTAAPSAISIQHGQVGEINPMEHDFMNSIAAEEDRVGKSSMNACRFHMGSGSLFSSWSSLSTSQLRSRIDLESEYSAEDYYRRYRLREERQKARTTFMPSFEDGGSRSIQACRSSGKSDLIAGSGLDPLMLYRIPLPWTELVELMEQGSGSSTSKITSASPPKFQAYPASSSSTASTRRDTDKTRMMLERQRDVAIKRRRLDTSVDESFTTGTGTVVGTGTHSLPAPTFQDPANSAGSLSVSFTRPLMTLSAFPRPLSSSLASVSSKSKPRSGLKAASAHKLFVIPKPSFRSGDSGDAQVTGGGNNGVKESKMRAPKSTNRLHLNDRDSMPVKPRGVGATTSNHNKTKVSPTFTGSSAPRSGPEFSSKSGAPLTAWPSFQDTVAPDPSARPVRYVDSTQMNGLSSTGKRLKPISTIRVPELPVEERMKLKERVSMEVLSNTRTLASSTYSDPKGERKLLRAPGAVGSGVGKVKNEKGSCRRSGDIRHFMIRNTGVSASASSGEPSQRV</sequence>
<gene>
    <name evidence="2" type="ORF">VKT23_015828</name>
</gene>
<organism evidence="2 3">
    <name type="scientific">Marasmiellus scandens</name>
    <dbReference type="NCBI Taxonomy" id="2682957"/>
    <lineage>
        <taxon>Eukaryota</taxon>
        <taxon>Fungi</taxon>
        <taxon>Dikarya</taxon>
        <taxon>Basidiomycota</taxon>
        <taxon>Agaricomycotina</taxon>
        <taxon>Agaricomycetes</taxon>
        <taxon>Agaricomycetidae</taxon>
        <taxon>Agaricales</taxon>
        <taxon>Marasmiineae</taxon>
        <taxon>Omphalotaceae</taxon>
        <taxon>Marasmiellus</taxon>
    </lineage>
</organism>
<feature type="region of interest" description="Disordered" evidence="1">
    <location>
        <begin position="549"/>
        <end position="581"/>
    </location>
</feature>
<accession>A0ABR1IZ49</accession>
<feature type="compositionally biased region" description="Polar residues" evidence="1">
    <location>
        <begin position="738"/>
        <end position="768"/>
    </location>
</feature>
<feature type="region of interest" description="Disordered" evidence="1">
    <location>
        <begin position="687"/>
        <end position="787"/>
    </location>
</feature>
<reference evidence="2 3" key="1">
    <citation type="submission" date="2024-01" db="EMBL/GenBank/DDBJ databases">
        <title>A draft genome for the cacao thread blight pathogen Marasmiellus scandens.</title>
        <authorList>
            <person name="Baruah I.K."/>
            <person name="Leung J."/>
            <person name="Bukari Y."/>
            <person name="Amoako-Attah I."/>
            <person name="Meinhardt L.W."/>
            <person name="Bailey B.A."/>
            <person name="Cohen S.P."/>
        </authorList>
    </citation>
    <scope>NUCLEOTIDE SEQUENCE [LARGE SCALE GENOMIC DNA]</scope>
    <source>
        <strain evidence="2 3">GH-19</strain>
    </source>
</reference>
<proteinExistence type="predicted"/>
<evidence type="ECO:0000313" key="2">
    <source>
        <dbReference type="EMBL" id="KAK7443230.1"/>
    </source>
</evidence>
<name>A0ABR1IZ49_9AGAR</name>